<keyword evidence="1" id="KW-0472">Membrane</keyword>
<keyword evidence="1" id="KW-1133">Transmembrane helix</keyword>
<reference evidence="3" key="1">
    <citation type="journal article" date="2019" name="Int. J. Syst. Evol. Microbiol.">
        <title>The Global Catalogue of Microorganisms (GCM) 10K type strain sequencing project: providing services to taxonomists for standard genome sequencing and annotation.</title>
        <authorList>
            <consortium name="The Broad Institute Genomics Platform"/>
            <consortium name="The Broad Institute Genome Sequencing Center for Infectious Disease"/>
            <person name="Wu L."/>
            <person name="Ma J."/>
        </authorList>
    </citation>
    <scope>NUCLEOTIDE SEQUENCE [LARGE SCALE GENOMIC DNA]</scope>
    <source>
        <strain evidence="3">NBRC 102520</strain>
    </source>
</reference>
<keyword evidence="1" id="KW-0812">Transmembrane</keyword>
<name>A0ABQ6AYC4_9BRAD</name>
<sequence>MFTYRDQAANAFLDALRWSVWLGANGAVGWWLLQSTLSWTGTAGAFAGAALIITLLVRWKFKRWHSIEIHPDGMIADGRFFTLDAMGEQWPQLQPKSDNGDRLVLSGVYGTRFIEFCTANRLGRKDRSPERLAEDLEMAMEQLWGRRDAFAPAAHASEM</sequence>
<protein>
    <recommendedName>
        <fullName evidence="4">DUF2244 domain-containing protein</fullName>
    </recommendedName>
</protein>
<evidence type="ECO:0008006" key="4">
    <source>
        <dbReference type="Google" id="ProtNLM"/>
    </source>
</evidence>
<gene>
    <name evidence="2" type="ORF">GCM10007857_32420</name>
</gene>
<accession>A0ABQ6AYC4</accession>
<feature type="transmembrane region" description="Helical" evidence="1">
    <location>
        <begin position="39"/>
        <end position="57"/>
    </location>
</feature>
<comment type="caution">
    <text evidence="2">The sequence shown here is derived from an EMBL/GenBank/DDBJ whole genome shotgun (WGS) entry which is preliminary data.</text>
</comment>
<organism evidence="2 3">
    <name type="scientific">Bradyrhizobium iriomotense</name>
    <dbReference type="NCBI Taxonomy" id="441950"/>
    <lineage>
        <taxon>Bacteria</taxon>
        <taxon>Pseudomonadati</taxon>
        <taxon>Pseudomonadota</taxon>
        <taxon>Alphaproteobacteria</taxon>
        <taxon>Hyphomicrobiales</taxon>
        <taxon>Nitrobacteraceae</taxon>
        <taxon>Bradyrhizobium</taxon>
    </lineage>
</organism>
<evidence type="ECO:0000256" key="1">
    <source>
        <dbReference type="SAM" id="Phobius"/>
    </source>
</evidence>
<dbReference type="EMBL" id="BSOW01000010">
    <property type="protein sequence ID" value="GLR86531.1"/>
    <property type="molecule type" value="Genomic_DNA"/>
</dbReference>
<evidence type="ECO:0000313" key="2">
    <source>
        <dbReference type="EMBL" id="GLR86531.1"/>
    </source>
</evidence>
<keyword evidence="3" id="KW-1185">Reference proteome</keyword>
<proteinExistence type="predicted"/>
<dbReference type="Proteomes" id="UP001156905">
    <property type="component" value="Unassembled WGS sequence"/>
</dbReference>
<evidence type="ECO:0000313" key="3">
    <source>
        <dbReference type="Proteomes" id="UP001156905"/>
    </source>
</evidence>